<accession>A0AAQ4EY35</accession>
<evidence type="ECO:0000313" key="1">
    <source>
        <dbReference type="EMBL" id="KAK8779660.1"/>
    </source>
</evidence>
<reference evidence="1 2" key="1">
    <citation type="journal article" date="2023" name="Arcadia Sci">
        <title>De novo assembly of a long-read Amblyomma americanum tick genome.</title>
        <authorList>
            <person name="Chou S."/>
            <person name="Poskanzer K.E."/>
            <person name="Rollins M."/>
            <person name="Thuy-Boun P.S."/>
        </authorList>
    </citation>
    <scope>NUCLEOTIDE SEQUENCE [LARGE SCALE GENOMIC DNA]</scope>
    <source>
        <strain evidence="1">F_SG_1</strain>
        <tissue evidence="1">Salivary glands</tissue>
    </source>
</reference>
<organism evidence="1 2">
    <name type="scientific">Amblyomma americanum</name>
    <name type="common">Lone star tick</name>
    <dbReference type="NCBI Taxonomy" id="6943"/>
    <lineage>
        <taxon>Eukaryota</taxon>
        <taxon>Metazoa</taxon>
        <taxon>Ecdysozoa</taxon>
        <taxon>Arthropoda</taxon>
        <taxon>Chelicerata</taxon>
        <taxon>Arachnida</taxon>
        <taxon>Acari</taxon>
        <taxon>Parasitiformes</taxon>
        <taxon>Ixodida</taxon>
        <taxon>Ixodoidea</taxon>
        <taxon>Ixodidae</taxon>
        <taxon>Amblyomminae</taxon>
        <taxon>Amblyomma</taxon>
    </lineage>
</organism>
<protein>
    <submittedName>
        <fullName evidence="1">Uncharacterized protein</fullName>
    </submittedName>
</protein>
<evidence type="ECO:0000313" key="2">
    <source>
        <dbReference type="Proteomes" id="UP001321473"/>
    </source>
</evidence>
<dbReference type="EMBL" id="JARKHS020009576">
    <property type="protein sequence ID" value="KAK8779660.1"/>
    <property type="molecule type" value="Genomic_DNA"/>
</dbReference>
<name>A0AAQ4EY35_AMBAM</name>
<dbReference type="Proteomes" id="UP001321473">
    <property type="component" value="Unassembled WGS sequence"/>
</dbReference>
<dbReference type="AlphaFoldDB" id="A0AAQ4EY35"/>
<gene>
    <name evidence="1" type="ORF">V5799_019000</name>
</gene>
<sequence length="99" mass="10584">MVAFAKPLLDGQSVVATVYLRGREKSKHIVTTCEEAETLIKEVSLTYLCDGCGIKPASGKHTSYKGAVDGKHVQITAPPNSGSSFFNYKDAAASLTLTY</sequence>
<proteinExistence type="predicted"/>
<comment type="caution">
    <text evidence="1">The sequence shown here is derived from an EMBL/GenBank/DDBJ whole genome shotgun (WGS) entry which is preliminary data.</text>
</comment>
<keyword evidence="2" id="KW-1185">Reference proteome</keyword>